<organism evidence="3 4">
    <name type="scientific">Podospora didyma</name>
    <dbReference type="NCBI Taxonomy" id="330526"/>
    <lineage>
        <taxon>Eukaryota</taxon>
        <taxon>Fungi</taxon>
        <taxon>Dikarya</taxon>
        <taxon>Ascomycota</taxon>
        <taxon>Pezizomycotina</taxon>
        <taxon>Sordariomycetes</taxon>
        <taxon>Sordariomycetidae</taxon>
        <taxon>Sordariales</taxon>
        <taxon>Podosporaceae</taxon>
        <taxon>Podospora</taxon>
    </lineage>
</organism>
<evidence type="ECO:0000313" key="4">
    <source>
        <dbReference type="Proteomes" id="UP001285441"/>
    </source>
</evidence>
<evidence type="ECO:0000256" key="1">
    <source>
        <dbReference type="ARBA" id="ARBA00005593"/>
    </source>
</evidence>
<reference evidence="3" key="1">
    <citation type="journal article" date="2023" name="Mol. Phylogenet. Evol.">
        <title>Genome-scale phylogeny and comparative genomics of the fungal order Sordariales.</title>
        <authorList>
            <person name="Hensen N."/>
            <person name="Bonometti L."/>
            <person name="Westerberg I."/>
            <person name="Brannstrom I.O."/>
            <person name="Guillou S."/>
            <person name="Cros-Aarteil S."/>
            <person name="Calhoun S."/>
            <person name="Haridas S."/>
            <person name="Kuo A."/>
            <person name="Mondo S."/>
            <person name="Pangilinan J."/>
            <person name="Riley R."/>
            <person name="LaButti K."/>
            <person name="Andreopoulos B."/>
            <person name="Lipzen A."/>
            <person name="Chen C."/>
            <person name="Yan M."/>
            <person name="Daum C."/>
            <person name="Ng V."/>
            <person name="Clum A."/>
            <person name="Steindorff A."/>
            <person name="Ohm R.A."/>
            <person name="Martin F."/>
            <person name="Silar P."/>
            <person name="Natvig D.O."/>
            <person name="Lalanne C."/>
            <person name="Gautier V."/>
            <person name="Ament-Velasquez S.L."/>
            <person name="Kruys A."/>
            <person name="Hutchinson M.I."/>
            <person name="Powell A.J."/>
            <person name="Barry K."/>
            <person name="Miller A.N."/>
            <person name="Grigoriev I.V."/>
            <person name="Debuchy R."/>
            <person name="Gladieux P."/>
            <person name="Hiltunen Thoren M."/>
            <person name="Johannesson H."/>
        </authorList>
    </citation>
    <scope>NUCLEOTIDE SEQUENCE</scope>
    <source>
        <strain evidence="3">CBS 232.78</strain>
    </source>
</reference>
<dbReference type="GO" id="GO:0005092">
    <property type="term" value="F:GDP-dissociation inhibitor activity"/>
    <property type="evidence" value="ECO:0007669"/>
    <property type="project" value="UniProtKB-UniRule"/>
</dbReference>
<evidence type="ECO:0000313" key="3">
    <source>
        <dbReference type="EMBL" id="KAK3393201.1"/>
    </source>
</evidence>
<dbReference type="Gene3D" id="3.30.519.10">
    <property type="entry name" value="Guanine Nucleotide Dissociation Inhibitor, domain 2"/>
    <property type="match status" value="1"/>
</dbReference>
<dbReference type="GO" id="GO:0005968">
    <property type="term" value="C:Rab-protein geranylgeranyltransferase complex"/>
    <property type="evidence" value="ECO:0007669"/>
    <property type="project" value="TreeGrafter"/>
</dbReference>
<dbReference type="EMBL" id="JAULSW010000001">
    <property type="protein sequence ID" value="KAK3393201.1"/>
    <property type="molecule type" value="Genomic_DNA"/>
</dbReference>
<dbReference type="PANTHER" id="PTHR11787:SF4">
    <property type="entry name" value="CHM, RAB ESCORT PROTEIN 1"/>
    <property type="match status" value="1"/>
</dbReference>
<dbReference type="InterPro" id="IPR017230">
    <property type="entry name" value="Mrs6"/>
</dbReference>
<reference evidence="3" key="2">
    <citation type="submission" date="2023-06" db="EMBL/GenBank/DDBJ databases">
        <authorList>
            <consortium name="Lawrence Berkeley National Laboratory"/>
            <person name="Haridas S."/>
            <person name="Hensen N."/>
            <person name="Bonometti L."/>
            <person name="Westerberg I."/>
            <person name="Brannstrom I.O."/>
            <person name="Guillou S."/>
            <person name="Cros-Aarteil S."/>
            <person name="Calhoun S."/>
            <person name="Kuo A."/>
            <person name="Mondo S."/>
            <person name="Pangilinan J."/>
            <person name="Riley R."/>
            <person name="LaButti K."/>
            <person name="Andreopoulos B."/>
            <person name="Lipzen A."/>
            <person name="Chen C."/>
            <person name="Yanf M."/>
            <person name="Daum C."/>
            <person name="Ng V."/>
            <person name="Clum A."/>
            <person name="Steindorff A."/>
            <person name="Ohm R."/>
            <person name="Martin F."/>
            <person name="Silar P."/>
            <person name="Natvig D."/>
            <person name="Lalanne C."/>
            <person name="Gautier V."/>
            <person name="Ament-velasquez S.L."/>
            <person name="Kruys A."/>
            <person name="Hutchinson M.I."/>
            <person name="Powell A.J."/>
            <person name="Barry K."/>
            <person name="Miller A.N."/>
            <person name="Grigoriev I.V."/>
            <person name="Debuchy R."/>
            <person name="Gladieux P."/>
            <person name="Thoren M.H."/>
            <person name="Johannesson H."/>
        </authorList>
    </citation>
    <scope>NUCLEOTIDE SEQUENCE</scope>
    <source>
        <strain evidence="3">CBS 232.78</strain>
    </source>
</reference>
<evidence type="ECO:0000256" key="2">
    <source>
        <dbReference type="PIRNR" id="PIRNR037514"/>
    </source>
</evidence>
<dbReference type="SUPFAM" id="SSF54373">
    <property type="entry name" value="FAD-linked reductases, C-terminal domain"/>
    <property type="match status" value="1"/>
</dbReference>
<dbReference type="PANTHER" id="PTHR11787">
    <property type="entry name" value="RAB GDP-DISSOCIATION INHIBITOR"/>
    <property type="match status" value="1"/>
</dbReference>
<dbReference type="InterPro" id="IPR018203">
    <property type="entry name" value="GDP_dissociation_inhibitor"/>
</dbReference>
<dbReference type="GO" id="GO:0007264">
    <property type="term" value="P:small GTPase-mediated signal transduction"/>
    <property type="evidence" value="ECO:0007669"/>
    <property type="project" value="UniProtKB-UniRule"/>
</dbReference>
<accession>A0AAE0U6X6</accession>
<dbReference type="GO" id="GO:0016192">
    <property type="term" value="P:vesicle-mediated transport"/>
    <property type="evidence" value="ECO:0007669"/>
    <property type="project" value="TreeGrafter"/>
</dbReference>
<dbReference type="Gene3D" id="1.10.405.10">
    <property type="entry name" value="Guanine Nucleotide Dissociation Inhibitor, domain 1"/>
    <property type="match status" value="1"/>
</dbReference>
<name>A0AAE0U6X6_9PEZI</name>
<keyword evidence="4" id="KW-1185">Reference proteome</keyword>
<dbReference type="AlphaFoldDB" id="A0AAE0U6X6"/>
<gene>
    <name evidence="3" type="ORF">B0H63DRAFT_13203</name>
</gene>
<protein>
    <recommendedName>
        <fullName evidence="2">Rab proteins geranylgeranyltransferase</fullName>
    </recommendedName>
</protein>
<sequence>MESLGDTLWDVVICGTGLQQSLLALALSRSGKKILHLDPNDFYGGAEAALTLQEATAWVERLDKSGSRSSSVFRSASITKSEDSPALSFSRAYSLALAPQLIHSRSQLLNDLVSSRAYKQVEFLAVGSFFIFQPPSEASEKPTLNRIPSTREDVFLTTSIPAKAKRGLMKFLKFVLDYDVEPKRESWQPYTDMPLSEFLSKEFKMDTQLQTYIITLTLSLDGNLSTKDGLAVIHRHLSSMGVFGPGFAAIYPKWGGISEIAQVSCRAGAVGGAVYMLGTGIESIDTTVADQIQLQLTSGDTVKTRMLVKSSEVAVEESGVSRLIVIIGSPLKMLFEAVVEGQQKPAVAVVALPSGSLTYTAGKTSPFPVYVFAHSSDTGECPVGQSMLYLTTMTTPDAEDVLGKALQSFLDAVGVQPSPDILYQLYYERMAGTVDGQMEGSILSFPAASPSLAFDDLTLGPVREAWKRVLGDAADESAYMTFADREGIADDDDDLYD</sequence>
<dbReference type="InterPro" id="IPR036188">
    <property type="entry name" value="FAD/NAD-bd_sf"/>
</dbReference>
<proteinExistence type="inferred from homology"/>
<dbReference type="Proteomes" id="UP001285441">
    <property type="component" value="Unassembled WGS sequence"/>
</dbReference>
<dbReference type="GO" id="GO:0005634">
    <property type="term" value="C:nucleus"/>
    <property type="evidence" value="ECO:0007669"/>
    <property type="project" value="TreeGrafter"/>
</dbReference>
<dbReference type="SUPFAM" id="SSF51905">
    <property type="entry name" value="FAD/NAD(P)-binding domain"/>
    <property type="match status" value="1"/>
</dbReference>
<comment type="similarity">
    <text evidence="1 2">Belongs to the Rab GDI family.</text>
</comment>
<dbReference type="PIRSF" id="PIRSF037514">
    <property type="entry name" value="Rab_ger_ger_transf_A_fun"/>
    <property type="match status" value="1"/>
</dbReference>
<dbReference type="Gene3D" id="3.50.50.60">
    <property type="entry name" value="FAD/NAD(P)-binding domain"/>
    <property type="match status" value="1"/>
</dbReference>
<dbReference type="Pfam" id="PF00996">
    <property type="entry name" value="GDI"/>
    <property type="match status" value="1"/>
</dbReference>
<dbReference type="PRINTS" id="PR00891">
    <property type="entry name" value="RABGDIREP"/>
</dbReference>
<dbReference type="GO" id="GO:0005829">
    <property type="term" value="C:cytosol"/>
    <property type="evidence" value="ECO:0007669"/>
    <property type="project" value="TreeGrafter"/>
</dbReference>
<comment type="caution">
    <text evidence="3">The sequence shown here is derived from an EMBL/GenBank/DDBJ whole genome shotgun (WGS) entry which is preliminary data.</text>
</comment>